<dbReference type="eggNOG" id="KOG0254">
    <property type="taxonomic scope" value="Eukaryota"/>
</dbReference>
<dbReference type="EMBL" id="CAFZ01000081">
    <property type="protein sequence ID" value="CCA70404.1"/>
    <property type="molecule type" value="Genomic_DNA"/>
</dbReference>
<dbReference type="OMA" id="TILPMND"/>
<dbReference type="PRINTS" id="PR01036">
    <property type="entry name" value="TCRTETB"/>
</dbReference>
<dbReference type="InterPro" id="IPR011701">
    <property type="entry name" value="MFS"/>
</dbReference>
<feature type="domain" description="Major facilitator superfamily (MFS) profile" evidence="7">
    <location>
        <begin position="95"/>
        <end position="588"/>
    </location>
</feature>
<organism evidence="8 9">
    <name type="scientific">Serendipita indica (strain DSM 11827)</name>
    <name type="common">Root endophyte fungus</name>
    <name type="synonym">Piriformospora indica</name>
    <dbReference type="NCBI Taxonomy" id="1109443"/>
    <lineage>
        <taxon>Eukaryota</taxon>
        <taxon>Fungi</taxon>
        <taxon>Dikarya</taxon>
        <taxon>Basidiomycota</taxon>
        <taxon>Agaricomycotina</taxon>
        <taxon>Agaricomycetes</taxon>
        <taxon>Sebacinales</taxon>
        <taxon>Serendipitaceae</taxon>
        <taxon>Serendipita</taxon>
    </lineage>
</organism>
<dbReference type="CDD" id="cd17502">
    <property type="entry name" value="MFS_Azr1_MDR_like"/>
    <property type="match status" value="1"/>
</dbReference>
<keyword evidence="2 6" id="KW-0812">Transmembrane</keyword>
<evidence type="ECO:0000256" key="2">
    <source>
        <dbReference type="ARBA" id="ARBA00022692"/>
    </source>
</evidence>
<evidence type="ECO:0000256" key="6">
    <source>
        <dbReference type="SAM" id="Phobius"/>
    </source>
</evidence>
<dbReference type="InterPro" id="IPR020846">
    <property type="entry name" value="MFS_dom"/>
</dbReference>
<evidence type="ECO:0000256" key="5">
    <source>
        <dbReference type="SAM" id="MobiDB-lite"/>
    </source>
</evidence>
<feature type="compositionally biased region" description="Basic and acidic residues" evidence="5">
    <location>
        <begin position="17"/>
        <end position="38"/>
    </location>
</feature>
<dbReference type="HOGENOM" id="CLU_000960_22_1_1"/>
<feature type="transmembrane region" description="Helical" evidence="6">
    <location>
        <begin position="493"/>
        <end position="513"/>
    </location>
</feature>
<evidence type="ECO:0000313" key="9">
    <source>
        <dbReference type="Proteomes" id="UP000007148"/>
    </source>
</evidence>
<dbReference type="PROSITE" id="PS50850">
    <property type="entry name" value="MFS"/>
    <property type="match status" value="1"/>
</dbReference>
<feature type="transmembrane region" description="Helical" evidence="6">
    <location>
        <begin position="398"/>
        <end position="418"/>
    </location>
</feature>
<feature type="transmembrane region" description="Helical" evidence="6">
    <location>
        <begin position="561"/>
        <end position="583"/>
    </location>
</feature>
<dbReference type="Gene3D" id="1.20.1720.10">
    <property type="entry name" value="Multidrug resistance protein D"/>
    <property type="match status" value="1"/>
</dbReference>
<feature type="transmembrane region" description="Helical" evidence="6">
    <location>
        <begin position="130"/>
        <end position="153"/>
    </location>
</feature>
<gene>
    <name evidence="8" type="ORF">PIIN_04343</name>
</gene>
<evidence type="ECO:0000256" key="3">
    <source>
        <dbReference type="ARBA" id="ARBA00022989"/>
    </source>
</evidence>
<comment type="caution">
    <text evidence="8">The sequence shown here is derived from an EMBL/GenBank/DDBJ whole genome shotgun (WGS) entry which is preliminary data.</text>
</comment>
<feature type="transmembrane region" description="Helical" evidence="6">
    <location>
        <begin position="455"/>
        <end position="473"/>
    </location>
</feature>
<feature type="transmembrane region" description="Helical" evidence="6">
    <location>
        <begin position="190"/>
        <end position="210"/>
    </location>
</feature>
<dbReference type="PANTHER" id="PTHR23501:SF198">
    <property type="entry name" value="AZOLE RESISTANCE PROTEIN 1-RELATED"/>
    <property type="match status" value="1"/>
</dbReference>
<feature type="compositionally biased region" description="Polar residues" evidence="5">
    <location>
        <begin position="41"/>
        <end position="57"/>
    </location>
</feature>
<dbReference type="OrthoDB" id="10021397at2759"/>
<feature type="transmembrane region" description="Helical" evidence="6">
    <location>
        <begin position="216"/>
        <end position="236"/>
    </location>
</feature>
<dbReference type="SUPFAM" id="SSF103473">
    <property type="entry name" value="MFS general substrate transporter"/>
    <property type="match status" value="2"/>
</dbReference>
<name>G4TGG1_SERID</name>
<feature type="region of interest" description="Disordered" evidence="5">
    <location>
        <begin position="1"/>
        <end position="58"/>
    </location>
</feature>
<dbReference type="PANTHER" id="PTHR23501">
    <property type="entry name" value="MAJOR FACILITATOR SUPERFAMILY"/>
    <property type="match status" value="1"/>
</dbReference>
<dbReference type="AlphaFoldDB" id="G4TGG1"/>
<dbReference type="InterPro" id="IPR036259">
    <property type="entry name" value="MFS_trans_sf"/>
</dbReference>
<accession>G4TGG1</accession>
<reference evidence="8 9" key="1">
    <citation type="journal article" date="2011" name="PLoS Pathog.">
        <title>Endophytic Life Strategies Decoded by Genome and Transcriptome Analyses of the Mutualistic Root Symbiont Piriformospora indica.</title>
        <authorList>
            <person name="Zuccaro A."/>
            <person name="Lahrmann U."/>
            <person name="Guldener U."/>
            <person name="Langen G."/>
            <person name="Pfiffi S."/>
            <person name="Biedenkopf D."/>
            <person name="Wong P."/>
            <person name="Samans B."/>
            <person name="Grimm C."/>
            <person name="Basiewicz M."/>
            <person name="Murat C."/>
            <person name="Martin F."/>
            <person name="Kogel K.H."/>
        </authorList>
    </citation>
    <scope>NUCLEOTIDE SEQUENCE [LARGE SCALE GENOMIC DNA]</scope>
    <source>
        <strain evidence="8 9">DSM 11827</strain>
    </source>
</reference>
<dbReference type="Proteomes" id="UP000007148">
    <property type="component" value="Unassembled WGS sequence"/>
</dbReference>
<evidence type="ECO:0000313" key="8">
    <source>
        <dbReference type="EMBL" id="CCA70404.1"/>
    </source>
</evidence>
<dbReference type="GO" id="GO:0005886">
    <property type="term" value="C:plasma membrane"/>
    <property type="evidence" value="ECO:0007669"/>
    <property type="project" value="TreeGrafter"/>
</dbReference>
<dbReference type="GO" id="GO:0022857">
    <property type="term" value="F:transmembrane transporter activity"/>
    <property type="evidence" value="ECO:0007669"/>
    <property type="project" value="InterPro"/>
</dbReference>
<feature type="transmembrane region" description="Helical" evidence="6">
    <location>
        <begin position="322"/>
        <end position="344"/>
    </location>
</feature>
<evidence type="ECO:0000256" key="1">
    <source>
        <dbReference type="ARBA" id="ARBA00004141"/>
    </source>
</evidence>
<dbReference type="InParanoid" id="G4TGG1"/>
<evidence type="ECO:0000256" key="4">
    <source>
        <dbReference type="ARBA" id="ARBA00023136"/>
    </source>
</evidence>
<feature type="transmembrane region" description="Helical" evidence="6">
    <location>
        <begin position="424"/>
        <end position="443"/>
    </location>
</feature>
<feature type="transmembrane region" description="Helical" evidence="6">
    <location>
        <begin position="364"/>
        <end position="386"/>
    </location>
</feature>
<comment type="subcellular location">
    <subcellularLocation>
        <location evidence="1">Membrane</location>
        <topology evidence="1">Multi-pass membrane protein</topology>
    </subcellularLocation>
</comment>
<keyword evidence="9" id="KW-1185">Reference proteome</keyword>
<sequence length="601" mass="64809">MDNTAPGVATENATRVNSRDAEKNSKEKLRESGIEKGNDIGVTTRTAPATADNTTIGDNADDIARQKSLDTDVEKQGLSAADDEQWLTGKKLLLAHTGFLLAVFCFALDQTIVATALPKLASEFQALDQLTWVVSAYFLTQAGLMLALGQVLTICPSKWVYLTCILIFEVGSLICGVAPSMNVLIFGRAFQGIGASGMFISILTIFAQIVKLETRPLLFASFGGVFAVSSVVGPLLGGVFTDHSTWRWCFYINLPFGAFSIAAVVFFIPSKPPPPSPLYEGKTTFQKWLALDWVGAFLSVGMITALLLPLQWGGVTKPWNDRVVIALFVVFAVLLILFVGWEVYMGKRAMMPLELFRRRTQVGGGIAMFFIMGTFLGATYYLPFFYQAKGRSPSQSGINIIPFMLAIVIASFLSGGAVNGTGHYKSMMVIGPLVAAVGAGLLYTIDEFTPNPKLIGYQIIFGFGLGLAFQLPVMAIQAEYADQPDLIPQGSSLLTFLQLLGGVVAIAICGTIVNNQLVKFLAQYASDLPPEVVQAVKQSVTAIFQLPEEQRQGVIRAYVQALVYVFVFCIPAAVLAGIAAMFVKNWNVKQRGADTAGAAAM</sequence>
<proteinExistence type="predicted"/>
<dbReference type="Gene3D" id="1.20.1250.20">
    <property type="entry name" value="MFS general substrate transporter like domains"/>
    <property type="match status" value="1"/>
</dbReference>
<keyword evidence="4 6" id="KW-0472">Membrane</keyword>
<feature type="transmembrane region" description="Helical" evidence="6">
    <location>
        <begin position="248"/>
        <end position="268"/>
    </location>
</feature>
<feature type="transmembrane region" description="Helical" evidence="6">
    <location>
        <begin position="159"/>
        <end position="178"/>
    </location>
</feature>
<dbReference type="Pfam" id="PF07690">
    <property type="entry name" value="MFS_1"/>
    <property type="match status" value="1"/>
</dbReference>
<feature type="transmembrane region" description="Helical" evidence="6">
    <location>
        <begin position="288"/>
        <end position="310"/>
    </location>
</feature>
<keyword evidence="3 6" id="KW-1133">Transmembrane helix</keyword>
<evidence type="ECO:0000259" key="7">
    <source>
        <dbReference type="PROSITE" id="PS50850"/>
    </source>
</evidence>
<protein>
    <submittedName>
        <fullName evidence="8">Probable DHA14-like major facilitator ABC transporter</fullName>
    </submittedName>
</protein>